<dbReference type="RefSeq" id="WP_078978686.1">
    <property type="nucleotide sequence ID" value="NZ_MWQN01000001.1"/>
</dbReference>
<evidence type="ECO:0000313" key="2">
    <source>
        <dbReference type="EMBL" id="OPC84390.1"/>
    </source>
</evidence>
<name>A0A1T3P6B4_9ACTN</name>
<evidence type="ECO:0000256" key="1">
    <source>
        <dbReference type="SAM" id="MobiDB-lite"/>
    </source>
</evidence>
<dbReference type="EMBL" id="MWQN01000001">
    <property type="protein sequence ID" value="OPC84390.1"/>
    <property type="molecule type" value="Genomic_DNA"/>
</dbReference>
<feature type="compositionally biased region" description="Basic and acidic residues" evidence="1">
    <location>
        <begin position="286"/>
        <end position="298"/>
    </location>
</feature>
<accession>A0A1T3P6B4</accession>
<gene>
    <name evidence="2" type="ORF">B4N89_28790</name>
</gene>
<proteinExistence type="predicted"/>
<dbReference type="AlphaFoldDB" id="A0A1T3P6B4"/>
<keyword evidence="3" id="KW-1185">Reference proteome</keyword>
<dbReference type="Proteomes" id="UP000190037">
    <property type="component" value="Unassembled WGS sequence"/>
</dbReference>
<organism evidence="2 3">
    <name type="scientific">Embleya scabrispora</name>
    <dbReference type="NCBI Taxonomy" id="159449"/>
    <lineage>
        <taxon>Bacteria</taxon>
        <taxon>Bacillati</taxon>
        <taxon>Actinomycetota</taxon>
        <taxon>Actinomycetes</taxon>
        <taxon>Kitasatosporales</taxon>
        <taxon>Streptomycetaceae</taxon>
        <taxon>Embleya</taxon>
    </lineage>
</organism>
<evidence type="ECO:0000313" key="3">
    <source>
        <dbReference type="Proteomes" id="UP000190037"/>
    </source>
</evidence>
<reference evidence="2 3" key="1">
    <citation type="submission" date="2017-03" db="EMBL/GenBank/DDBJ databases">
        <title>Draft genome sequence of Streptomyces scabrisporus NF3, endophyte isolated from Amphipterygium adstringens.</title>
        <authorList>
            <person name="Vazquez M."/>
            <person name="Ceapa C.D."/>
            <person name="Rodriguez Luna D."/>
            <person name="Sanchez Esquivel S."/>
        </authorList>
    </citation>
    <scope>NUCLEOTIDE SEQUENCE [LARGE SCALE GENOMIC DNA]</scope>
    <source>
        <strain evidence="2 3">NF3</strain>
    </source>
</reference>
<sequence length="324" mass="35978">MTRSSGSRDGEPTGGAVLEKRIALWGAPESGRTTFVAMVPEAAEERSRGLGHGGTGRDHPPRWKVFGTDDATQRFLRHTDHALLSEHRFPGEPGGSVDTAEPTRYRFLFRRDPRLVPLHRFTDHFRFAATITELPDPSTRRDEVKRALADCTGLIVLFDPTDASGAGEDAVRALDRMLTEAAADLQPRTDPRGRLPFEPAVCVTKIDDMTLYREARLGAWAELDRDGRVRVRDPRAYFRRLCERDGPCPYPAAAELPGILERHFGRIRYYATSAAGFRRSAGRIDPESCRNVDPHGNRLDGPPHPQGVLEPILGMRAVRIAKGG</sequence>
<comment type="caution">
    <text evidence="2">The sequence shown here is derived from an EMBL/GenBank/DDBJ whole genome shotgun (WGS) entry which is preliminary data.</text>
</comment>
<dbReference type="OrthoDB" id="4051290at2"/>
<protein>
    <submittedName>
        <fullName evidence="2">Uncharacterized protein</fullName>
    </submittedName>
</protein>
<dbReference type="STRING" id="159449.B4N89_28790"/>
<feature type="region of interest" description="Disordered" evidence="1">
    <location>
        <begin position="286"/>
        <end position="306"/>
    </location>
</feature>